<dbReference type="AlphaFoldDB" id="A0A9W8QT42"/>
<proteinExistence type="predicted"/>
<evidence type="ECO:0000313" key="1">
    <source>
        <dbReference type="EMBL" id="KAJ4176821.1"/>
    </source>
</evidence>
<dbReference type="EMBL" id="JAOQAV010000149">
    <property type="protein sequence ID" value="KAJ4176821.1"/>
    <property type="molecule type" value="Genomic_DNA"/>
</dbReference>
<keyword evidence="2" id="KW-1185">Reference proteome</keyword>
<dbReference type="PANTHER" id="PTHR37489:SF1">
    <property type="entry name" value="DUF3500 DOMAIN-CONTAINING PROTEIN"/>
    <property type="match status" value="1"/>
</dbReference>
<comment type="caution">
    <text evidence="1">The sequence shown here is derived from an EMBL/GenBank/DDBJ whole genome shotgun (WGS) entry which is preliminary data.</text>
</comment>
<protein>
    <submittedName>
        <fullName evidence="1">Uncharacterized protein</fullName>
    </submittedName>
</protein>
<organism evidence="1 2">
    <name type="scientific">Fusarium falciforme</name>
    <dbReference type="NCBI Taxonomy" id="195108"/>
    <lineage>
        <taxon>Eukaryota</taxon>
        <taxon>Fungi</taxon>
        <taxon>Dikarya</taxon>
        <taxon>Ascomycota</taxon>
        <taxon>Pezizomycotina</taxon>
        <taxon>Sordariomycetes</taxon>
        <taxon>Hypocreomycetidae</taxon>
        <taxon>Hypocreales</taxon>
        <taxon>Nectriaceae</taxon>
        <taxon>Fusarium</taxon>
        <taxon>Fusarium solani species complex</taxon>
    </lineage>
</organism>
<dbReference type="InterPro" id="IPR021889">
    <property type="entry name" value="DUF3500"/>
</dbReference>
<sequence>MGSLSKTNKHEYHEFIPDKDWARFDGLDFSDPYKYSEGIVNSDVFEPLWETWKENLSTPFYGVTSNGVKREGLYSLQDEGAPTQRMVDAARNVLDALSEEEKQLAILPGDSDDW</sequence>
<dbReference type="PANTHER" id="PTHR37489">
    <property type="entry name" value="DUF3500 DOMAIN-CONTAINING PROTEIN"/>
    <property type="match status" value="1"/>
</dbReference>
<name>A0A9W8QT42_9HYPO</name>
<dbReference type="Proteomes" id="UP001152087">
    <property type="component" value="Unassembled WGS sequence"/>
</dbReference>
<gene>
    <name evidence="1" type="ORF">NW755_014205</name>
</gene>
<accession>A0A9W8QT42</accession>
<evidence type="ECO:0000313" key="2">
    <source>
        <dbReference type="Proteomes" id="UP001152087"/>
    </source>
</evidence>
<reference evidence="1" key="1">
    <citation type="submission" date="2022-09" db="EMBL/GenBank/DDBJ databases">
        <title>Fusarium specimens isolated from Avocado Roots.</title>
        <authorList>
            <person name="Stajich J."/>
            <person name="Roper C."/>
            <person name="Heimlech-Rivalta G."/>
        </authorList>
    </citation>
    <scope>NUCLEOTIDE SEQUENCE</scope>
    <source>
        <strain evidence="1">A02</strain>
    </source>
</reference>